<organism evidence="1 2">
    <name type="scientific">Floridaenema flaviceps BLCC-F50</name>
    <dbReference type="NCBI Taxonomy" id="3153642"/>
    <lineage>
        <taxon>Bacteria</taxon>
        <taxon>Bacillati</taxon>
        <taxon>Cyanobacteriota</taxon>
        <taxon>Cyanophyceae</taxon>
        <taxon>Oscillatoriophycideae</taxon>
        <taxon>Aerosakkonematales</taxon>
        <taxon>Aerosakkonemataceae</taxon>
        <taxon>Floridanema</taxon>
        <taxon>Floridanema flaviceps</taxon>
    </lineage>
</organism>
<protein>
    <submittedName>
        <fullName evidence="1">Uncharacterized protein</fullName>
    </submittedName>
</protein>
<gene>
    <name evidence="1" type="ORF">ACE1CI_09875</name>
</gene>
<dbReference type="RefSeq" id="WP_413262871.1">
    <property type="nucleotide sequence ID" value="NZ_JBHFNR010000066.1"/>
</dbReference>
<comment type="caution">
    <text evidence="1">The sequence shown here is derived from an EMBL/GenBank/DDBJ whole genome shotgun (WGS) entry which is preliminary data.</text>
</comment>
<proteinExistence type="predicted"/>
<evidence type="ECO:0000313" key="1">
    <source>
        <dbReference type="EMBL" id="MFB2893208.1"/>
    </source>
</evidence>
<sequence>MLLARVDIDTPAKIKEIALKLGCVYGDDGSTGKLLDAVARGEIILIRAIDPKR</sequence>
<keyword evidence="2" id="KW-1185">Reference proteome</keyword>
<accession>A0ABV4XPM3</accession>
<name>A0ABV4XPM3_9CYAN</name>
<reference evidence="1 2" key="1">
    <citation type="submission" date="2024-09" db="EMBL/GenBank/DDBJ databases">
        <title>Floridaenema gen nov. (Aerosakkonemataceae, Aerosakkonematales ord. nov., Cyanobacteria) from benthic tropical and subtropical fresh waters, with the description of four new species.</title>
        <authorList>
            <person name="Moretto J.A."/>
            <person name="Berthold D.E."/>
            <person name="Lefler F.W."/>
            <person name="Huang I.-S."/>
            <person name="Laughinghouse H. IV."/>
        </authorList>
    </citation>
    <scope>NUCLEOTIDE SEQUENCE [LARGE SCALE GENOMIC DNA]</scope>
    <source>
        <strain evidence="1 2">BLCC-F50</strain>
    </source>
</reference>
<dbReference type="EMBL" id="JBHFNR010000066">
    <property type="protein sequence ID" value="MFB2893208.1"/>
    <property type="molecule type" value="Genomic_DNA"/>
</dbReference>
<evidence type="ECO:0000313" key="2">
    <source>
        <dbReference type="Proteomes" id="UP001576784"/>
    </source>
</evidence>
<dbReference type="Proteomes" id="UP001576784">
    <property type="component" value="Unassembled WGS sequence"/>
</dbReference>